<dbReference type="PROSITE" id="PS51257">
    <property type="entry name" value="PROKAR_LIPOPROTEIN"/>
    <property type="match status" value="1"/>
</dbReference>
<dbReference type="RefSeq" id="WP_172745424.1">
    <property type="nucleotide sequence ID" value="NZ_CCRH01000001.1"/>
</dbReference>
<sequence>MRWLFIVVLLILIGCVLSIGWMNDPGNGRIEATPPQQQNPLAPPPGTP</sequence>
<dbReference type="Proteomes" id="UP000046176">
    <property type="component" value="Unassembled WGS sequence"/>
</dbReference>
<dbReference type="EMBL" id="CCRH01000001">
    <property type="protein sequence ID" value="CDZ31252.1"/>
    <property type="molecule type" value="Genomic_DNA"/>
</dbReference>
<protein>
    <submittedName>
        <fullName evidence="2">Uncharacterized protein</fullName>
    </submittedName>
</protein>
<proteinExistence type="predicted"/>
<feature type="region of interest" description="Disordered" evidence="1">
    <location>
        <begin position="27"/>
        <end position="48"/>
    </location>
</feature>
<evidence type="ECO:0000313" key="2">
    <source>
        <dbReference type="EMBL" id="CDZ31252.1"/>
    </source>
</evidence>
<evidence type="ECO:0000313" key="3">
    <source>
        <dbReference type="Proteomes" id="UP000046176"/>
    </source>
</evidence>
<accession>A0A0T7F887</accession>
<reference evidence="2 3" key="1">
    <citation type="submission" date="2014-08" db="EMBL/GenBank/DDBJ databases">
        <authorList>
            <person name="Chen Y.-H."/>
        </authorList>
    </citation>
    <scope>NUCLEOTIDE SEQUENCE [LARGE SCALE GENOMIC DNA]</scope>
</reference>
<gene>
    <name evidence="2" type="ORF">NGAL_HAMBI1145_00130</name>
</gene>
<organism evidence="2 3">
    <name type="scientific">Neorhizobium galegae bv. officinalis</name>
    <dbReference type="NCBI Taxonomy" id="323656"/>
    <lineage>
        <taxon>Bacteria</taxon>
        <taxon>Pseudomonadati</taxon>
        <taxon>Pseudomonadota</taxon>
        <taxon>Alphaproteobacteria</taxon>
        <taxon>Hyphomicrobiales</taxon>
        <taxon>Rhizobiaceae</taxon>
        <taxon>Rhizobium/Agrobacterium group</taxon>
        <taxon>Neorhizobium</taxon>
    </lineage>
</organism>
<name>A0A0T7F887_NEOGA</name>
<dbReference type="AlphaFoldDB" id="A0A0T7F887"/>
<evidence type="ECO:0000256" key="1">
    <source>
        <dbReference type="SAM" id="MobiDB-lite"/>
    </source>
</evidence>